<dbReference type="GO" id="GO:0046677">
    <property type="term" value="P:response to antibiotic"/>
    <property type="evidence" value="ECO:0007669"/>
    <property type="project" value="UniProtKB-KW"/>
</dbReference>
<evidence type="ECO:0000256" key="1">
    <source>
        <dbReference type="ARBA" id="ARBA00004651"/>
    </source>
</evidence>
<feature type="transmembrane region" description="Helical" evidence="8">
    <location>
        <begin position="479"/>
        <end position="499"/>
    </location>
</feature>
<evidence type="ECO:0000256" key="2">
    <source>
        <dbReference type="ARBA" id="ARBA00022448"/>
    </source>
</evidence>
<keyword evidence="7" id="KW-0046">Antibiotic resistance</keyword>
<dbReference type="Gene3D" id="1.20.1250.20">
    <property type="entry name" value="MFS general substrate transporter like domains"/>
    <property type="match status" value="1"/>
</dbReference>
<dbReference type="PANTHER" id="PTHR42718:SF49">
    <property type="entry name" value="EXPORT PROTEIN"/>
    <property type="match status" value="1"/>
</dbReference>
<comment type="subcellular location">
    <subcellularLocation>
        <location evidence="1">Cell membrane</location>
        <topology evidence="1">Multi-pass membrane protein</topology>
    </subcellularLocation>
</comment>
<feature type="transmembrane region" description="Helical" evidence="8">
    <location>
        <begin position="302"/>
        <end position="323"/>
    </location>
</feature>
<dbReference type="InterPro" id="IPR011701">
    <property type="entry name" value="MFS"/>
</dbReference>
<feature type="transmembrane region" description="Helical" evidence="8">
    <location>
        <begin position="402"/>
        <end position="420"/>
    </location>
</feature>
<keyword evidence="2" id="KW-0813">Transport</keyword>
<gene>
    <name evidence="10" type="ORF">AB5J56_27605</name>
</gene>
<evidence type="ECO:0000256" key="4">
    <source>
        <dbReference type="ARBA" id="ARBA00022692"/>
    </source>
</evidence>
<protein>
    <submittedName>
        <fullName evidence="10">MFS transporter</fullName>
    </submittedName>
</protein>
<dbReference type="AlphaFoldDB" id="A0AB39PCQ1"/>
<feature type="transmembrane region" description="Helical" evidence="8">
    <location>
        <begin position="77"/>
        <end position="100"/>
    </location>
</feature>
<accession>A0AB39PCQ1</accession>
<feature type="transmembrane region" description="Helical" evidence="8">
    <location>
        <begin position="198"/>
        <end position="217"/>
    </location>
</feature>
<evidence type="ECO:0000256" key="5">
    <source>
        <dbReference type="ARBA" id="ARBA00022989"/>
    </source>
</evidence>
<dbReference type="GO" id="GO:0005886">
    <property type="term" value="C:plasma membrane"/>
    <property type="evidence" value="ECO:0007669"/>
    <property type="project" value="UniProtKB-SubCell"/>
</dbReference>
<dbReference type="InterPro" id="IPR004638">
    <property type="entry name" value="EmrB-like"/>
</dbReference>
<keyword evidence="5 8" id="KW-1133">Transmembrane helix</keyword>
<sequence length="520" mass="54057">MSQVAARKWWTLGAVCVAAFMLLLDITVVNVALPSIRADLGASFTDLQWVIDAYALTLAAFVLTTGSLADRLGRRRVFAGGLVVFALASLLCALAPDPLFLNCARAVQGVGGAAMFAVSLALVAQEFPAGRERGTAMGLYGATIGVAVAIGPLVGGALTDGLGWQSIFYLNVPIGVAALVVTYAKLRESRDPNATRVDWPGVATFSVALFLLVWALVRGNDEGWGSALIISLFAAAAVLLAAFLVIEARVREPMLPLGLFRRRAFTGVQLAAFGVSAAMFAMFLYLTLYLQNYLGLSPFSTGVRYLPITVASFVVAPLAGALLSRVQARLLLSVGLAAVGVGMLLMHGIETDSAWTTLLAGFLIGGAGIGLINPVIADVAVSVVPAERSGMAAGINDTFRQVGIAVGTALWGAIFIGRGADKVAELTAGSPTAQGGQPRRLIESVSSGNLDQALAPVPPPSRAAVASAAREGFLSGLNLVLLLGALVCFLSAALALWLVREHEIERQAIVVTHPPARVES</sequence>
<reference evidence="10" key="1">
    <citation type="submission" date="2024-07" db="EMBL/GenBank/DDBJ databases">
        <authorList>
            <person name="Yu S.T."/>
        </authorList>
    </citation>
    <scope>NUCLEOTIDE SEQUENCE</scope>
    <source>
        <strain evidence="10">R21</strain>
    </source>
</reference>
<feature type="transmembrane region" description="Helical" evidence="8">
    <location>
        <begin position="267"/>
        <end position="290"/>
    </location>
</feature>
<organism evidence="10">
    <name type="scientific">Streptomyces sp. R21</name>
    <dbReference type="NCBI Taxonomy" id="3238627"/>
    <lineage>
        <taxon>Bacteria</taxon>
        <taxon>Bacillati</taxon>
        <taxon>Actinomycetota</taxon>
        <taxon>Actinomycetes</taxon>
        <taxon>Kitasatosporales</taxon>
        <taxon>Streptomycetaceae</taxon>
        <taxon>Streptomyces</taxon>
    </lineage>
</organism>
<dbReference type="CDD" id="cd17321">
    <property type="entry name" value="MFS_MMR_MDR_like"/>
    <property type="match status" value="1"/>
</dbReference>
<feature type="transmembrane region" description="Helical" evidence="8">
    <location>
        <begin position="355"/>
        <end position="381"/>
    </location>
</feature>
<name>A0AB39PCQ1_9ACTN</name>
<evidence type="ECO:0000256" key="7">
    <source>
        <dbReference type="ARBA" id="ARBA00023251"/>
    </source>
</evidence>
<evidence type="ECO:0000256" key="6">
    <source>
        <dbReference type="ARBA" id="ARBA00023136"/>
    </source>
</evidence>
<keyword evidence="6 8" id="KW-0472">Membrane</keyword>
<dbReference type="NCBIfam" id="TIGR00711">
    <property type="entry name" value="efflux_EmrB"/>
    <property type="match status" value="1"/>
</dbReference>
<keyword evidence="4 8" id="KW-0812">Transmembrane</keyword>
<dbReference type="Gene3D" id="1.20.1720.10">
    <property type="entry name" value="Multidrug resistance protein D"/>
    <property type="match status" value="1"/>
</dbReference>
<feature type="domain" description="Major facilitator superfamily (MFS) profile" evidence="9">
    <location>
        <begin position="11"/>
        <end position="503"/>
    </location>
</feature>
<dbReference type="PRINTS" id="PR01036">
    <property type="entry name" value="TCRTETB"/>
</dbReference>
<dbReference type="Pfam" id="PF07690">
    <property type="entry name" value="MFS_1"/>
    <property type="match status" value="1"/>
</dbReference>
<feature type="transmembrane region" description="Helical" evidence="8">
    <location>
        <begin position="12"/>
        <end position="33"/>
    </location>
</feature>
<evidence type="ECO:0000259" key="9">
    <source>
        <dbReference type="PROSITE" id="PS50850"/>
    </source>
</evidence>
<feature type="transmembrane region" description="Helical" evidence="8">
    <location>
        <begin position="136"/>
        <end position="155"/>
    </location>
</feature>
<dbReference type="InterPro" id="IPR036259">
    <property type="entry name" value="MFS_trans_sf"/>
</dbReference>
<feature type="transmembrane region" description="Helical" evidence="8">
    <location>
        <begin position="167"/>
        <end position="186"/>
    </location>
</feature>
<dbReference type="InterPro" id="IPR020846">
    <property type="entry name" value="MFS_dom"/>
</dbReference>
<dbReference type="EMBL" id="CP163435">
    <property type="protein sequence ID" value="XDQ28227.1"/>
    <property type="molecule type" value="Genomic_DNA"/>
</dbReference>
<feature type="transmembrane region" description="Helical" evidence="8">
    <location>
        <begin position="53"/>
        <end position="70"/>
    </location>
</feature>
<feature type="transmembrane region" description="Helical" evidence="8">
    <location>
        <begin position="223"/>
        <end position="246"/>
    </location>
</feature>
<dbReference type="PANTHER" id="PTHR42718">
    <property type="entry name" value="MAJOR FACILITATOR SUPERFAMILY MULTIDRUG TRANSPORTER MFSC"/>
    <property type="match status" value="1"/>
</dbReference>
<proteinExistence type="predicted"/>
<feature type="transmembrane region" description="Helical" evidence="8">
    <location>
        <begin position="330"/>
        <end position="349"/>
    </location>
</feature>
<dbReference type="GO" id="GO:0022857">
    <property type="term" value="F:transmembrane transporter activity"/>
    <property type="evidence" value="ECO:0007669"/>
    <property type="project" value="InterPro"/>
</dbReference>
<keyword evidence="3" id="KW-1003">Cell membrane</keyword>
<evidence type="ECO:0000313" key="10">
    <source>
        <dbReference type="EMBL" id="XDQ28227.1"/>
    </source>
</evidence>
<dbReference type="RefSeq" id="WP_369236065.1">
    <property type="nucleotide sequence ID" value="NZ_CP163435.1"/>
</dbReference>
<dbReference type="PROSITE" id="PS50850">
    <property type="entry name" value="MFS"/>
    <property type="match status" value="1"/>
</dbReference>
<evidence type="ECO:0000256" key="3">
    <source>
        <dbReference type="ARBA" id="ARBA00022475"/>
    </source>
</evidence>
<feature type="transmembrane region" description="Helical" evidence="8">
    <location>
        <begin position="106"/>
        <end position="124"/>
    </location>
</feature>
<evidence type="ECO:0000256" key="8">
    <source>
        <dbReference type="SAM" id="Phobius"/>
    </source>
</evidence>
<dbReference type="SUPFAM" id="SSF103473">
    <property type="entry name" value="MFS general substrate transporter"/>
    <property type="match status" value="1"/>
</dbReference>